<dbReference type="SUPFAM" id="SSF56672">
    <property type="entry name" value="DNA/RNA polymerases"/>
    <property type="match status" value="1"/>
</dbReference>
<gene>
    <name evidence="3" type="ORF">PLXY2_LOCUS8373</name>
</gene>
<feature type="compositionally biased region" description="Basic residues" evidence="1">
    <location>
        <begin position="240"/>
        <end position="254"/>
    </location>
</feature>
<feature type="compositionally biased region" description="Polar residues" evidence="1">
    <location>
        <begin position="226"/>
        <end position="238"/>
    </location>
</feature>
<dbReference type="AlphaFoldDB" id="A0A8S4FDH4"/>
<feature type="region of interest" description="Disordered" evidence="1">
    <location>
        <begin position="1"/>
        <end position="67"/>
    </location>
</feature>
<dbReference type="GO" id="GO:0071897">
    <property type="term" value="P:DNA biosynthetic process"/>
    <property type="evidence" value="ECO:0007669"/>
    <property type="project" value="UniProtKB-ARBA"/>
</dbReference>
<protein>
    <submittedName>
        <fullName evidence="3">(diamondback moth) hypothetical protein</fullName>
    </submittedName>
</protein>
<feature type="domain" description="Reverse transcriptase" evidence="2">
    <location>
        <begin position="1"/>
        <end position="254"/>
    </location>
</feature>
<organism evidence="3 4">
    <name type="scientific">Plutella xylostella</name>
    <name type="common">Diamondback moth</name>
    <name type="synonym">Plutella maculipennis</name>
    <dbReference type="NCBI Taxonomy" id="51655"/>
    <lineage>
        <taxon>Eukaryota</taxon>
        <taxon>Metazoa</taxon>
        <taxon>Ecdysozoa</taxon>
        <taxon>Arthropoda</taxon>
        <taxon>Hexapoda</taxon>
        <taxon>Insecta</taxon>
        <taxon>Pterygota</taxon>
        <taxon>Neoptera</taxon>
        <taxon>Endopterygota</taxon>
        <taxon>Lepidoptera</taxon>
        <taxon>Glossata</taxon>
        <taxon>Ditrysia</taxon>
        <taxon>Yponomeutoidea</taxon>
        <taxon>Plutellidae</taxon>
        <taxon>Plutella</taxon>
    </lineage>
</organism>
<feature type="region of interest" description="Disordered" evidence="1">
    <location>
        <begin position="104"/>
        <end position="127"/>
    </location>
</feature>
<proteinExistence type="predicted"/>
<reference evidence="3" key="1">
    <citation type="submission" date="2020-11" db="EMBL/GenBank/DDBJ databases">
        <authorList>
            <person name="Whiteford S."/>
        </authorList>
    </citation>
    <scope>NUCLEOTIDE SEQUENCE</scope>
</reference>
<dbReference type="InterPro" id="IPR000477">
    <property type="entry name" value="RT_dom"/>
</dbReference>
<comment type="caution">
    <text evidence="3">The sequence shown here is derived from an EMBL/GenBank/DDBJ whole genome shotgun (WGS) entry which is preliminary data.</text>
</comment>
<dbReference type="PANTHER" id="PTHR47027">
    <property type="entry name" value="REVERSE TRANSCRIPTASE DOMAIN-CONTAINING PROTEIN"/>
    <property type="match status" value="1"/>
</dbReference>
<evidence type="ECO:0000313" key="4">
    <source>
        <dbReference type="Proteomes" id="UP000653454"/>
    </source>
</evidence>
<dbReference type="Proteomes" id="UP000653454">
    <property type="component" value="Unassembled WGS sequence"/>
</dbReference>
<feature type="compositionally biased region" description="Basic residues" evidence="1">
    <location>
        <begin position="8"/>
        <end position="19"/>
    </location>
</feature>
<evidence type="ECO:0000256" key="1">
    <source>
        <dbReference type="SAM" id="MobiDB-lite"/>
    </source>
</evidence>
<name>A0A8S4FDH4_PLUXY</name>
<evidence type="ECO:0000259" key="2">
    <source>
        <dbReference type="PROSITE" id="PS50878"/>
    </source>
</evidence>
<dbReference type="InterPro" id="IPR043502">
    <property type="entry name" value="DNA/RNA_pol_sf"/>
</dbReference>
<keyword evidence="4" id="KW-1185">Reference proteome</keyword>
<dbReference type="EMBL" id="CAJHNJ030000031">
    <property type="protein sequence ID" value="CAG9125439.1"/>
    <property type="molecule type" value="Genomic_DNA"/>
</dbReference>
<sequence>MVKEQDSKKKRGLAQRRNKQAPPTFARDTRKTSPKSFPHTCRTRGLGKNVPPPAPPRRTRGGGPAPEDFVCAATPGRKLFYPYLKTSSLHRDFLFASGSDESGCEADMSEGAEGARRSPPRSQHEPINLKNERGVRQGCILSPKLFNIYGEHIVRAALEGWEGGLSIGGRKINNLRYADDTTLVATSEEEMAVLFDRIEGESAKLGLRINKTKTKLLTVDRETRTPPRTSSDQLQSPQHVRPRKRLQLSRISHH</sequence>
<evidence type="ECO:0000313" key="3">
    <source>
        <dbReference type="EMBL" id="CAG9125439.1"/>
    </source>
</evidence>
<dbReference type="Pfam" id="PF00078">
    <property type="entry name" value="RVT_1"/>
    <property type="match status" value="1"/>
</dbReference>
<dbReference type="PANTHER" id="PTHR47027:SF8">
    <property type="entry name" value="RIBONUCLEASE H"/>
    <property type="match status" value="1"/>
</dbReference>
<dbReference type="PROSITE" id="PS50878">
    <property type="entry name" value="RT_POL"/>
    <property type="match status" value="1"/>
</dbReference>
<feature type="region of interest" description="Disordered" evidence="1">
    <location>
        <begin position="220"/>
        <end position="254"/>
    </location>
</feature>
<accession>A0A8S4FDH4</accession>